<dbReference type="PROSITE" id="PS51257">
    <property type="entry name" value="PROKAR_LIPOPROTEIN"/>
    <property type="match status" value="1"/>
</dbReference>
<evidence type="ECO:0000313" key="2">
    <source>
        <dbReference type="EMBL" id="CAB4150061.1"/>
    </source>
</evidence>
<keyword evidence="1" id="KW-0812">Transmembrane</keyword>
<sequence>MRGLLPVVLCALAGCSSADLPKQPDAPTESGAIKQIGQDVESRSAKVAAAVTVVKENSDKPHIVQAESGVALGYLPAPTPGELAIARQRVSSNDGKAYQSAAEEGRKMVAKINADLSKALSDQAEAKRVSDLKDARIAELQRQLADSDGKMWTIAGIALVIVGGLIWWFLKDAKGSMTIVGVGLMCGAYPRVMDSPFFMWTAIGSFGACALLGLWWAFDKVKDAVNKDEDTPENKS</sequence>
<evidence type="ECO:0000256" key="1">
    <source>
        <dbReference type="SAM" id="Phobius"/>
    </source>
</evidence>
<protein>
    <submittedName>
        <fullName evidence="2">Uncharacterized protein</fullName>
    </submittedName>
</protein>
<reference evidence="2" key="1">
    <citation type="submission" date="2020-04" db="EMBL/GenBank/DDBJ databases">
        <authorList>
            <person name="Chiriac C."/>
            <person name="Salcher M."/>
            <person name="Ghai R."/>
            <person name="Kavagutti S V."/>
        </authorList>
    </citation>
    <scope>NUCLEOTIDE SEQUENCE</scope>
</reference>
<gene>
    <name evidence="2" type="ORF">UFOVP549_35</name>
</gene>
<keyword evidence="1" id="KW-0472">Membrane</keyword>
<proteinExistence type="predicted"/>
<keyword evidence="1" id="KW-1133">Transmembrane helix</keyword>
<organism evidence="2">
    <name type="scientific">uncultured Caudovirales phage</name>
    <dbReference type="NCBI Taxonomy" id="2100421"/>
    <lineage>
        <taxon>Viruses</taxon>
        <taxon>Duplodnaviria</taxon>
        <taxon>Heunggongvirae</taxon>
        <taxon>Uroviricota</taxon>
        <taxon>Caudoviricetes</taxon>
        <taxon>Peduoviridae</taxon>
        <taxon>Maltschvirus</taxon>
        <taxon>Maltschvirus maltsch</taxon>
    </lineage>
</organism>
<feature type="transmembrane region" description="Helical" evidence="1">
    <location>
        <begin position="198"/>
        <end position="218"/>
    </location>
</feature>
<dbReference type="EMBL" id="LR796534">
    <property type="protein sequence ID" value="CAB4150061.1"/>
    <property type="molecule type" value="Genomic_DNA"/>
</dbReference>
<feature type="transmembrane region" description="Helical" evidence="1">
    <location>
        <begin position="151"/>
        <end position="170"/>
    </location>
</feature>
<name>A0A6J5MVS8_9CAUD</name>
<accession>A0A6J5MVS8</accession>